<dbReference type="HOGENOM" id="CLU_2849550_0_0_1"/>
<dbReference type="OMA" id="ALTIGCC"/>
<proteinExistence type="predicted"/>
<name>M2SSJ8_COCSN</name>
<dbReference type="PROSITE" id="PS51257">
    <property type="entry name" value="PROKAR_LIPOPROTEIN"/>
    <property type="match status" value="1"/>
</dbReference>
<dbReference type="EMBL" id="KB445641">
    <property type="protein sequence ID" value="EMD65265.1"/>
    <property type="molecule type" value="Genomic_DNA"/>
</dbReference>
<dbReference type="KEGG" id="bsc:COCSADRAFT_35345"/>
<reference evidence="3" key="2">
    <citation type="journal article" date="2013" name="PLoS Genet.">
        <title>Comparative genome structure, secondary metabolite, and effector coding capacity across Cochliobolus pathogens.</title>
        <authorList>
            <person name="Condon B.J."/>
            <person name="Leng Y."/>
            <person name="Wu D."/>
            <person name="Bushley K.E."/>
            <person name="Ohm R.A."/>
            <person name="Otillar R."/>
            <person name="Martin J."/>
            <person name="Schackwitz W."/>
            <person name="Grimwood J."/>
            <person name="MohdZainudin N."/>
            <person name="Xue C."/>
            <person name="Wang R."/>
            <person name="Manning V.A."/>
            <person name="Dhillon B."/>
            <person name="Tu Z.J."/>
            <person name="Steffenson B.J."/>
            <person name="Salamov A."/>
            <person name="Sun H."/>
            <person name="Lowry S."/>
            <person name="LaButti K."/>
            <person name="Han J."/>
            <person name="Copeland A."/>
            <person name="Lindquist E."/>
            <person name="Barry K."/>
            <person name="Schmutz J."/>
            <person name="Baker S.E."/>
            <person name="Ciuffetti L.M."/>
            <person name="Grigoriev I.V."/>
            <person name="Zhong S."/>
            <person name="Turgeon B.G."/>
        </authorList>
    </citation>
    <scope>NUCLEOTIDE SEQUENCE [LARGE SCALE GENOMIC DNA]</scope>
    <source>
        <strain evidence="3">ND90Pr / ATCC 201652</strain>
    </source>
</reference>
<sequence length="65" mass="6602">MLMRLVILSAIAAVVSADSLCWYNSGSNAALTIGCCTSGSCPSSHRGATFRGSLQANDCSSAGRC</sequence>
<keyword evidence="3" id="KW-1185">Reference proteome</keyword>
<gene>
    <name evidence="2" type="ORF">COCSADRAFT_35345</name>
</gene>
<feature type="chain" id="PRO_5004025939" evidence="1">
    <location>
        <begin position="18"/>
        <end position="65"/>
    </location>
</feature>
<dbReference type="GeneID" id="19138234"/>
<feature type="signal peptide" evidence="1">
    <location>
        <begin position="1"/>
        <end position="17"/>
    </location>
</feature>
<accession>M2SSJ8</accession>
<evidence type="ECO:0000313" key="3">
    <source>
        <dbReference type="Proteomes" id="UP000016934"/>
    </source>
</evidence>
<organism evidence="2 3">
    <name type="scientific">Cochliobolus sativus (strain ND90Pr / ATCC 201652)</name>
    <name type="common">Common root rot and spot blotch fungus</name>
    <name type="synonym">Bipolaris sorokiniana</name>
    <dbReference type="NCBI Taxonomy" id="665912"/>
    <lineage>
        <taxon>Eukaryota</taxon>
        <taxon>Fungi</taxon>
        <taxon>Dikarya</taxon>
        <taxon>Ascomycota</taxon>
        <taxon>Pezizomycotina</taxon>
        <taxon>Dothideomycetes</taxon>
        <taxon>Pleosporomycetidae</taxon>
        <taxon>Pleosporales</taxon>
        <taxon>Pleosporineae</taxon>
        <taxon>Pleosporaceae</taxon>
        <taxon>Bipolaris</taxon>
    </lineage>
</organism>
<dbReference type="RefSeq" id="XP_007698281.1">
    <property type="nucleotide sequence ID" value="XM_007700091.1"/>
</dbReference>
<keyword evidence="1" id="KW-0732">Signal</keyword>
<reference evidence="2 3" key="1">
    <citation type="journal article" date="2012" name="PLoS Pathog.">
        <title>Diverse lifestyles and strategies of plant pathogenesis encoded in the genomes of eighteen Dothideomycetes fungi.</title>
        <authorList>
            <person name="Ohm R.A."/>
            <person name="Feau N."/>
            <person name="Henrissat B."/>
            <person name="Schoch C.L."/>
            <person name="Horwitz B.A."/>
            <person name="Barry K.W."/>
            <person name="Condon B.J."/>
            <person name="Copeland A.C."/>
            <person name="Dhillon B."/>
            <person name="Glaser F."/>
            <person name="Hesse C.N."/>
            <person name="Kosti I."/>
            <person name="LaButti K."/>
            <person name="Lindquist E.A."/>
            <person name="Lucas S."/>
            <person name="Salamov A.A."/>
            <person name="Bradshaw R.E."/>
            <person name="Ciuffetti L."/>
            <person name="Hamelin R.C."/>
            <person name="Kema G.H.J."/>
            <person name="Lawrence C."/>
            <person name="Scott J.A."/>
            <person name="Spatafora J.W."/>
            <person name="Turgeon B.G."/>
            <person name="de Wit P.J.G.M."/>
            <person name="Zhong S."/>
            <person name="Goodwin S.B."/>
            <person name="Grigoriev I.V."/>
        </authorList>
    </citation>
    <scope>NUCLEOTIDE SEQUENCE [LARGE SCALE GENOMIC DNA]</scope>
    <source>
        <strain evidence="3">ND90Pr / ATCC 201652</strain>
    </source>
</reference>
<evidence type="ECO:0000256" key="1">
    <source>
        <dbReference type="SAM" id="SignalP"/>
    </source>
</evidence>
<protein>
    <submittedName>
        <fullName evidence="2">Uncharacterized protein</fullName>
    </submittedName>
</protein>
<evidence type="ECO:0000313" key="2">
    <source>
        <dbReference type="EMBL" id="EMD65265.1"/>
    </source>
</evidence>
<dbReference type="AlphaFoldDB" id="M2SSJ8"/>
<dbReference type="Proteomes" id="UP000016934">
    <property type="component" value="Unassembled WGS sequence"/>
</dbReference>